<accession>A0A174TUD8</accession>
<organism evidence="2 3">
    <name type="scientific">Anaerotruncus colihominis</name>
    <dbReference type="NCBI Taxonomy" id="169435"/>
    <lineage>
        <taxon>Bacteria</taxon>
        <taxon>Bacillati</taxon>
        <taxon>Bacillota</taxon>
        <taxon>Clostridia</taxon>
        <taxon>Eubacteriales</taxon>
        <taxon>Oscillospiraceae</taxon>
        <taxon>Anaerotruncus</taxon>
    </lineage>
</organism>
<dbReference type="InterPro" id="IPR037026">
    <property type="entry name" value="Vgr_OB-fold_dom_sf"/>
</dbReference>
<dbReference type="Proteomes" id="UP000095765">
    <property type="component" value="Unassembled WGS sequence"/>
</dbReference>
<dbReference type="RefSeq" id="WP_055245875.1">
    <property type="nucleotide sequence ID" value="NZ_CZBE01000027.1"/>
</dbReference>
<reference evidence="2 3" key="1">
    <citation type="submission" date="2015-09" db="EMBL/GenBank/DDBJ databases">
        <authorList>
            <consortium name="Pathogen Informatics"/>
        </authorList>
    </citation>
    <scope>NUCLEOTIDE SEQUENCE [LARGE SCALE GENOMIC DNA]</scope>
    <source>
        <strain evidence="2 3">2789STDY5834939</strain>
    </source>
</reference>
<feature type="region of interest" description="Disordered" evidence="1">
    <location>
        <begin position="50"/>
        <end position="72"/>
    </location>
</feature>
<name>A0A174TUD8_9FIRM</name>
<dbReference type="EMBL" id="CZBE01000027">
    <property type="protein sequence ID" value="CUQ11090.1"/>
    <property type="molecule type" value="Genomic_DNA"/>
</dbReference>
<evidence type="ECO:0000313" key="2">
    <source>
        <dbReference type="EMBL" id="CUQ11090.1"/>
    </source>
</evidence>
<sequence length="108" mass="11748">MASDTNLEKLVRLGTVTAVDAGKRQARVKYEDTGSLSGWLYVLAAPPSVPDYDAPQRTESEEGGSGEAAYESHSHELIIKPWMPKVNETVLILYLPGDNTDGFVLGRV</sequence>
<dbReference type="AlphaFoldDB" id="A0A174TUD8"/>
<evidence type="ECO:0000256" key="1">
    <source>
        <dbReference type="SAM" id="MobiDB-lite"/>
    </source>
</evidence>
<dbReference type="Gene3D" id="2.40.50.230">
    <property type="entry name" value="Gp5 N-terminal domain"/>
    <property type="match status" value="1"/>
</dbReference>
<dbReference type="OrthoDB" id="4931325at2"/>
<gene>
    <name evidence="2" type="ORF">ERS852551_03143</name>
</gene>
<protein>
    <submittedName>
        <fullName evidence="2">Phage P2 baseplate assembly protein gpV</fullName>
    </submittedName>
</protein>
<evidence type="ECO:0000313" key="3">
    <source>
        <dbReference type="Proteomes" id="UP000095765"/>
    </source>
</evidence>
<proteinExistence type="predicted"/>